<dbReference type="GeneTree" id="ENSGT00940000156735"/>
<gene>
    <name evidence="8" type="primary">LOC117733434</name>
</gene>
<sequence>MCVFLSPSRRSAPIVNSLSSQSVPPRQGADPRVEFTAAAPGTFGALHTWRCLLHSSHRRAALHSSSGSALCLETCFHPNLSREVPRVGKMTALDPLRSAMTIRGPDDTSLAVPSDSKLSTGPQRVLEQVHTIKRSKSKPGKNGSLSPSEISLPQKFEFGAFRFSPSKANGTSSRINSSLSTTYNKAVNTQRSRTLSAKTMAGRQFTASGTWDQQTNGSNWLQSANGLKSARSDPALAPSFSAAPVMRAKGQVVQSQSNIQSRANRHSTYSMANSTQLTNSQTRIVQPPSAQIHTEGRMGTIKASKIEQPSAVENMSEMTLKQAVEFLTHHEENYQQCGANFIHHTTFKEEGTKQEVFQLGGIPALVALLRSPNPGVNQATAGALRNLVFKDQDNKLEVQHCGGIAKSLQLLKETDSTETQKQITGLLWNLSSSDALKKELIATALPALTENVVVPFTCWSDNCAKNNIHPDVFYSATGCLRNLSCSQEKERRAMRECHGLIDSLMSYIQSCVAEENPDDKSVENCACILHNLSYQLEEESPECFAKYQPQTENQPGGRKSPTIGCFSPKSSKAKQEFSFDAVRGKPEDAAPSGVKWLCHPKAMQTYLSLMASSKKGATMEACCGALQNLTANKGIGSSAMSEIMVQKLGTLLHILPLLKSPNQSLQKTAMSLLGNMSRTSSLQTTMAKQILPELTSLLSAGPREMGNSDETIVTACNTVRSLMLADTVVSKRFIDKELVSSVAELSENNSFPKASKAASRLLYSLWNEKNFQGAVKKVNQKDLKCCVTDCVKIFKVDKRQTYCIRVLGLVLTPAHKQEGPAEMCVYYYFSFPPATPRSSVNTETVTLESWWTGF</sequence>
<comment type="subcellular location">
    <subcellularLocation>
        <location evidence="1">Cell junction</location>
    </subcellularLocation>
</comment>
<evidence type="ECO:0000256" key="1">
    <source>
        <dbReference type="ARBA" id="ARBA00004282"/>
    </source>
</evidence>
<dbReference type="Pfam" id="PF00514">
    <property type="entry name" value="Arm"/>
    <property type="match status" value="2"/>
</dbReference>
<organism evidence="8 9">
    <name type="scientific">Cyclopterus lumpus</name>
    <name type="common">Lumpsucker</name>
    <dbReference type="NCBI Taxonomy" id="8103"/>
    <lineage>
        <taxon>Eukaryota</taxon>
        <taxon>Metazoa</taxon>
        <taxon>Chordata</taxon>
        <taxon>Craniata</taxon>
        <taxon>Vertebrata</taxon>
        <taxon>Euteleostomi</taxon>
        <taxon>Actinopterygii</taxon>
        <taxon>Neopterygii</taxon>
        <taxon>Teleostei</taxon>
        <taxon>Neoteleostei</taxon>
        <taxon>Acanthomorphata</taxon>
        <taxon>Eupercaria</taxon>
        <taxon>Perciformes</taxon>
        <taxon>Cottioidei</taxon>
        <taxon>Cottales</taxon>
        <taxon>Cyclopteridae</taxon>
        <taxon>Cyclopterus</taxon>
    </lineage>
</organism>
<keyword evidence="9" id="KW-1185">Reference proteome</keyword>
<keyword evidence="3" id="KW-0677">Repeat</keyword>
<proteinExistence type="inferred from homology"/>
<dbReference type="GO" id="GO:0005634">
    <property type="term" value="C:nucleus"/>
    <property type="evidence" value="ECO:0007669"/>
    <property type="project" value="TreeGrafter"/>
</dbReference>
<dbReference type="GO" id="GO:0005737">
    <property type="term" value="C:cytoplasm"/>
    <property type="evidence" value="ECO:0007669"/>
    <property type="project" value="TreeGrafter"/>
</dbReference>
<evidence type="ECO:0000256" key="7">
    <source>
        <dbReference type="SAM" id="MobiDB-lite"/>
    </source>
</evidence>
<evidence type="ECO:0000256" key="4">
    <source>
        <dbReference type="ARBA" id="ARBA00022889"/>
    </source>
</evidence>
<evidence type="ECO:0000256" key="5">
    <source>
        <dbReference type="ARBA" id="ARBA00022949"/>
    </source>
</evidence>
<reference evidence="8" key="2">
    <citation type="submission" date="2025-09" db="UniProtKB">
        <authorList>
            <consortium name="Ensembl"/>
        </authorList>
    </citation>
    <scope>IDENTIFICATION</scope>
</reference>
<dbReference type="InterPro" id="IPR011989">
    <property type="entry name" value="ARM-like"/>
</dbReference>
<evidence type="ECO:0000256" key="6">
    <source>
        <dbReference type="PROSITE-ProRule" id="PRU00259"/>
    </source>
</evidence>
<name>A0A8C2ZJ78_CYCLU</name>
<comment type="similarity">
    <text evidence="2">Belongs to the beta-catenin family.</text>
</comment>
<dbReference type="InterPro" id="IPR000225">
    <property type="entry name" value="Armadillo"/>
</dbReference>
<evidence type="ECO:0000313" key="8">
    <source>
        <dbReference type="Ensembl" id="ENSCLMP00005028059.1"/>
    </source>
</evidence>
<dbReference type="InterPro" id="IPR016024">
    <property type="entry name" value="ARM-type_fold"/>
</dbReference>
<dbReference type="GO" id="GO:0098609">
    <property type="term" value="P:cell-cell adhesion"/>
    <property type="evidence" value="ECO:0007669"/>
    <property type="project" value="InterPro"/>
</dbReference>
<protein>
    <submittedName>
        <fullName evidence="8">Plakophilin 1</fullName>
    </submittedName>
</protein>
<dbReference type="SUPFAM" id="SSF48371">
    <property type="entry name" value="ARM repeat"/>
    <property type="match status" value="1"/>
</dbReference>
<evidence type="ECO:0000256" key="3">
    <source>
        <dbReference type="ARBA" id="ARBA00022737"/>
    </source>
</evidence>
<dbReference type="PANTHER" id="PTHR10372">
    <property type="entry name" value="PLAKOPHILLIN-RELATED"/>
    <property type="match status" value="1"/>
</dbReference>
<dbReference type="InterPro" id="IPR028435">
    <property type="entry name" value="Plakophilin/d_Catenin"/>
</dbReference>
<dbReference type="Proteomes" id="UP000694565">
    <property type="component" value="Unplaced"/>
</dbReference>
<keyword evidence="5" id="KW-0965">Cell junction</keyword>
<dbReference type="SMART" id="SM00185">
    <property type="entry name" value="ARM"/>
    <property type="match status" value="6"/>
</dbReference>
<reference evidence="8" key="1">
    <citation type="submission" date="2025-08" db="UniProtKB">
        <authorList>
            <consortium name="Ensembl"/>
        </authorList>
    </citation>
    <scope>IDENTIFICATION</scope>
</reference>
<feature type="repeat" description="ARM" evidence="6">
    <location>
        <begin position="360"/>
        <end position="402"/>
    </location>
</feature>
<feature type="region of interest" description="Disordered" evidence="7">
    <location>
        <begin position="102"/>
        <end position="123"/>
    </location>
</feature>
<dbReference type="AlphaFoldDB" id="A0A8C2ZJ78"/>
<dbReference type="Gene3D" id="1.25.10.10">
    <property type="entry name" value="Leucine-rich Repeat Variant"/>
    <property type="match status" value="1"/>
</dbReference>
<accession>A0A8C2ZJ78</accession>
<dbReference type="PANTHER" id="PTHR10372:SF3">
    <property type="entry name" value="PLAKOPHILIN-1"/>
    <property type="match status" value="1"/>
</dbReference>
<keyword evidence="4" id="KW-0130">Cell adhesion</keyword>
<evidence type="ECO:0000256" key="2">
    <source>
        <dbReference type="ARBA" id="ARBA00005462"/>
    </source>
</evidence>
<dbReference type="PROSITE" id="PS50176">
    <property type="entry name" value="ARM_REPEAT"/>
    <property type="match status" value="1"/>
</dbReference>
<dbReference type="GO" id="GO:0005912">
    <property type="term" value="C:adherens junction"/>
    <property type="evidence" value="ECO:0007669"/>
    <property type="project" value="TreeGrafter"/>
</dbReference>
<feature type="region of interest" description="Disordered" evidence="7">
    <location>
        <begin position="548"/>
        <end position="569"/>
    </location>
</feature>
<evidence type="ECO:0000313" key="9">
    <source>
        <dbReference type="Proteomes" id="UP000694565"/>
    </source>
</evidence>
<dbReference type="GO" id="GO:0005886">
    <property type="term" value="C:plasma membrane"/>
    <property type="evidence" value="ECO:0007669"/>
    <property type="project" value="TreeGrafter"/>
</dbReference>
<dbReference type="Ensembl" id="ENSCLMT00005029258.1">
    <property type="protein sequence ID" value="ENSCLMP00005028059.1"/>
    <property type="gene ID" value="ENSCLMG00005013675.1"/>
</dbReference>